<proteinExistence type="predicted"/>
<dbReference type="EMBL" id="KV921351">
    <property type="protein sequence ID" value="ORE17579.1"/>
    <property type="molecule type" value="Genomic_DNA"/>
</dbReference>
<gene>
    <name evidence="1" type="ORF">BCV71DRAFT_127756</name>
</gene>
<reference evidence="1 2" key="1">
    <citation type="journal article" date="2016" name="Proc. Natl. Acad. Sci. U.S.A.">
        <title>Lipid metabolic changes in an early divergent fungus govern the establishment of a mutualistic symbiosis with endobacteria.</title>
        <authorList>
            <person name="Lastovetsky O.A."/>
            <person name="Gaspar M.L."/>
            <person name="Mondo S.J."/>
            <person name="LaButti K.M."/>
            <person name="Sandor L."/>
            <person name="Grigoriev I.V."/>
            <person name="Henry S.A."/>
            <person name="Pawlowska T.E."/>
        </authorList>
    </citation>
    <scope>NUCLEOTIDE SEQUENCE [LARGE SCALE GENOMIC DNA]</scope>
    <source>
        <strain evidence="1 2">ATCC 11559</strain>
    </source>
</reference>
<accession>A0A1X0S010</accession>
<evidence type="ECO:0000313" key="1">
    <source>
        <dbReference type="EMBL" id="ORE17579.1"/>
    </source>
</evidence>
<protein>
    <submittedName>
        <fullName evidence="1">Uncharacterized protein</fullName>
    </submittedName>
</protein>
<sequence>MSLGQLISSPSLKQKLDNFGFETIEEIKEANLIQLSRDLQLTKEEVEELISVTS</sequence>
<dbReference type="Proteomes" id="UP000242381">
    <property type="component" value="Unassembled WGS sequence"/>
</dbReference>
<dbReference type="AlphaFoldDB" id="A0A1X0S010"/>
<evidence type="ECO:0000313" key="2">
    <source>
        <dbReference type="Proteomes" id="UP000242381"/>
    </source>
</evidence>
<name>A0A1X0S010_RHIZD</name>
<organism evidence="1 2">
    <name type="scientific">Rhizopus microsporus</name>
    <dbReference type="NCBI Taxonomy" id="58291"/>
    <lineage>
        <taxon>Eukaryota</taxon>
        <taxon>Fungi</taxon>
        <taxon>Fungi incertae sedis</taxon>
        <taxon>Mucoromycota</taxon>
        <taxon>Mucoromycotina</taxon>
        <taxon>Mucoromycetes</taxon>
        <taxon>Mucorales</taxon>
        <taxon>Mucorineae</taxon>
        <taxon>Rhizopodaceae</taxon>
        <taxon>Rhizopus</taxon>
    </lineage>
</organism>